<dbReference type="EMBL" id="SACS01000003">
    <property type="protein sequence ID" value="RVU40837.1"/>
    <property type="molecule type" value="Genomic_DNA"/>
</dbReference>
<dbReference type="Pfam" id="PF11197">
    <property type="entry name" value="DUF2835"/>
    <property type="match status" value="1"/>
</dbReference>
<dbReference type="OrthoDB" id="5600793at2"/>
<dbReference type="RefSeq" id="WP_127697848.1">
    <property type="nucleotide sequence ID" value="NZ_SACS01000003.1"/>
</dbReference>
<reference evidence="1 2" key="1">
    <citation type="submission" date="2019-01" db="EMBL/GenBank/DDBJ databases">
        <authorList>
            <person name="Chen W.-M."/>
        </authorList>
    </citation>
    <scope>NUCLEOTIDE SEQUENCE [LARGE SCALE GENOMIC DNA]</scope>
    <source>
        <strain evidence="1 2">KYPC3</strain>
    </source>
</reference>
<protein>
    <submittedName>
        <fullName evidence="1">DUF2835 family protein</fullName>
    </submittedName>
</protein>
<proteinExistence type="predicted"/>
<evidence type="ECO:0000313" key="2">
    <source>
        <dbReference type="Proteomes" id="UP000283077"/>
    </source>
</evidence>
<keyword evidence="2" id="KW-1185">Reference proteome</keyword>
<accession>A0A437R2D8</accession>
<organism evidence="1 2">
    <name type="scientific">Rheinheimera riviphila</name>
    <dbReference type="NCBI Taxonomy" id="1834037"/>
    <lineage>
        <taxon>Bacteria</taxon>
        <taxon>Pseudomonadati</taxon>
        <taxon>Pseudomonadota</taxon>
        <taxon>Gammaproteobacteria</taxon>
        <taxon>Chromatiales</taxon>
        <taxon>Chromatiaceae</taxon>
        <taxon>Rheinheimera</taxon>
    </lineage>
</organism>
<sequence>MQRIYRFRLELSPEQCLGYYQGIIQYVLVQAESGERVQLRAENFRAFITHNGLSGSFELTTTEQGKFIALKKIN</sequence>
<comment type="caution">
    <text evidence="1">The sequence shown here is derived from an EMBL/GenBank/DDBJ whole genome shotgun (WGS) entry which is preliminary data.</text>
</comment>
<dbReference type="AlphaFoldDB" id="A0A437R2D8"/>
<dbReference type="Proteomes" id="UP000283077">
    <property type="component" value="Unassembled WGS sequence"/>
</dbReference>
<gene>
    <name evidence="1" type="ORF">EOE67_04465</name>
</gene>
<dbReference type="InterPro" id="IPR021363">
    <property type="entry name" value="DUF2835"/>
</dbReference>
<name>A0A437R2D8_9GAMM</name>
<evidence type="ECO:0000313" key="1">
    <source>
        <dbReference type="EMBL" id="RVU40837.1"/>
    </source>
</evidence>